<sequence>MNLDNYIVIDRVGKRKLKVKFFLQPIVCPRNIKCHYLEFLTRFEDENINAEVFFEKITPCISKKIIEHQVAEVNRIECPGDIVFALNINAKTLSNTKFILSILKVLDKKIAFELTSEPLGKERDGVYKSIFYIKKYNHEIWLDDYLSESISESMLGFVNWDLVKIDKDIVHNYINDPSKLFNSISMASKFGERRVILEGIESYLHHVRLAKFKCFHQGYYYGPLIDCSTLVKIGENF</sequence>
<dbReference type="RefSeq" id="WP_001046978.1">
    <property type="nucleotide sequence ID" value="NZ_CAWMSS010000001.1"/>
</dbReference>
<dbReference type="InterPro" id="IPR035919">
    <property type="entry name" value="EAL_sf"/>
</dbReference>
<comment type="caution">
    <text evidence="2">The sequence shown here is derived from an EMBL/GenBank/DDBJ whole genome shotgun (WGS) entry which is preliminary data.</text>
</comment>
<feature type="domain" description="EAL" evidence="1">
    <location>
        <begin position="1"/>
        <end position="237"/>
    </location>
</feature>
<dbReference type="SUPFAM" id="SSF141868">
    <property type="entry name" value="EAL domain-like"/>
    <property type="match status" value="1"/>
</dbReference>
<evidence type="ECO:0000313" key="2">
    <source>
        <dbReference type="EMBL" id="PNM55886.1"/>
    </source>
</evidence>
<dbReference type="Pfam" id="PF00563">
    <property type="entry name" value="EAL"/>
    <property type="match status" value="1"/>
</dbReference>
<proteinExistence type="predicted"/>
<organism evidence="2 3">
    <name type="scientific">Vibrio mimicus</name>
    <dbReference type="NCBI Taxonomy" id="674"/>
    <lineage>
        <taxon>Bacteria</taxon>
        <taxon>Pseudomonadati</taxon>
        <taxon>Pseudomonadota</taxon>
        <taxon>Gammaproteobacteria</taxon>
        <taxon>Vibrionales</taxon>
        <taxon>Vibrionaceae</taxon>
        <taxon>Vibrio</taxon>
    </lineage>
</organism>
<name>A0A2J9UWI3_VIBMI</name>
<reference evidence="2" key="1">
    <citation type="submission" date="2017-12" db="EMBL/GenBank/DDBJ databases">
        <title>FDA dAtabase for Regulatory Grade micrObial Sequences (FDA-ARGOS): Supporting development and validation of Infectious Disease Dx tests.</title>
        <authorList>
            <person name="Hoffmann M."/>
            <person name="Allard M."/>
            <person name="Evans P."/>
            <person name="Brown E."/>
            <person name="Tallon L.J."/>
            <person name="Sadzewicz L."/>
            <person name="Sengamalay N."/>
            <person name="Ott S."/>
            <person name="Godinez A."/>
            <person name="Nagaraj S."/>
            <person name="Vavikolanu K."/>
            <person name="Aluvathingal J."/>
            <person name="Nadendla S."/>
            <person name="Hobson J."/>
            <person name="Sichtig H."/>
        </authorList>
    </citation>
    <scope>NUCLEOTIDE SEQUENCE [LARGE SCALE GENOMIC DNA]</scope>
    <source>
        <strain evidence="2">FDAARGOS_113</strain>
    </source>
</reference>
<dbReference type="Proteomes" id="UP000053748">
    <property type="component" value="Unassembled WGS sequence"/>
</dbReference>
<dbReference type="PANTHER" id="PTHR33121">
    <property type="entry name" value="CYCLIC DI-GMP PHOSPHODIESTERASE PDEF"/>
    <property type="match status" value="1"/>
</dbReference>
<dbReference type="Gene3D" id="3.20.20.450">
    <property type="entry name" value="EAL domain"/>
    <property type="match status" value="1"/>
</dbReference>
<dbReference type="InterPro" id="IPR001633">
    <property type="entry name" value="EAL_dom"/>
</dbReference>
<evidence type="ECO:0000313" key="3">
    <source>
        <dbReference type="Proteomes" id="UP000053748"/>
    </source>
</evidence>
<evidence type="ECO:0000259" key="1">
    <source>
        <dbReference type="PROSITE" id="PS50883"/>
    </source>
</evidence>
<dbReference type="PROSITE" id="PS50883">
    <property type="entry name" value="EAL"/>
    <property type="match status" value="1"/>
</dbReference>
<keyword evidence="3" id="KW-1185">Reference proteome</keyword>
<dbReference type="SMART" id="SM00052">
    <property type="entry name" value="EAL"/>
    <property type="match status" value="1"/>
</dbReference>
<protein>
    <submittedName>
        <fullName evidence="2">Diguanylate phosphodiesterase</fullName>
    </submittedName>
</protein>
<dbReference type="PANTHER" id="PTHR33121:SF70">
    <property type="entry name" value="SIGNALING PROTEIN YKOW"/>
    <property type="match status" value="1"/>
</dbReference>
<dbReference type="InterPro" id="IPR050706">
    <property type="entry name" value="Cyclic-di-GMP_PDE-like"/>
</dbReference>
<dbReference type="AlphaFoldDB" id="A0A2J9UWI3"/>
<dbReference type="EMBL" id="LOSJ02000002">
    <property type="protein sequence ID" value="PNM55886.1"/>
    <property type="molecule type" value="Genomic_DNA"/>
</dbReference>
<gene>
    <name evidence="2" type="ORF">AL544_007290</name>
</gene>
<accession>A0A2J9UWI3</accession>
<dbReference type="GO" id="GO:0071111">
    <property type="term" value="F:cyclic-guanylate-specific phosphodiesterase activity"/>
    <property type="evidence" value="ECO:0007669"/>
    <property type="project" value="InterPro"/>
</dbReference>